<evidence type="ECO:0000313" key="2">
    <source>
        <dbReference type="EMBL" id="KAK7420477.1"/>
    </source>
</evidence>
<evidence type="ECO:0000256" key="1">
    <source>
        <dbReference type="ARBA" id="ARBA00023002"/>
    </source>
</evidence>
<protein>
    <recommendedName>
        <fullName evidence="4">MGS207 protein</fullName>
    </recommendedName>
</protein>
<proteinExistence type="predicted"/>
<keyword evidence="3" id="KW-1185">Reference proteome</keyword>
<sequence>MASFLSYVPIVNRIIGFGAKLQSIDLPPVDVHHVETHPDRRARCLKHLLKANHANYSIIYHNLQFDNHNPHILSSAYLLGATEVQLNQIYDKQILELEPWVPSPAEVVEDDWQDFLGDKRYQRAYVDFFEDKLAMRFSYDWKQVVNHYLFVDKEQLVNGLIGGLGHPLIHLGYAYEMDCKELAMEALGLLCTQYNFLHKYLDDKSYTKPSPFTSGLPLQLLVKLANDDRFNSISKDSISDDMEDIFAKHEDIILEYWNAWVIDDPLKQFELSQEAAVALLVATVRPGTHAFNFLLVHLLTTSHAVRILLPFFPENYHIPLVREWWLLVLAIFIVKGRPLPDPDNVDQDIKTKTWKYVEDKALNSAWSTDAHYVKGPGEMPINDIFAPL</sequence>
<dbReference type="EMBL" id="JAZAVK010000134">
    <property type="protein sequence ID" value="KAK7420477.1"/>
    <property type="molecule type" value="Genomic_DNA"/>
</dbReference>
<dbReference type="Pfam" id="PF14027">
    <property type="entry name" value="Questin_oxidase"/>
    <property type="match status" value="1"/>
</dbReference>
<organism evidence="2 3">
    <name type="scientific">Neonectria magnoliae</name>
    <dbReference type="NCBI Taxonomy" id="2732573"/>
    <lineage>
        <taxon>Eukaryota</taxon>
        <taxon>Fungi</taxon>
        <taxon>Dikarya</taxon>
        <taxon>Ascomycota</taxon>
        <taxon>Pezizomycotina</taxon>
        <taxon>Sordariomycetes</taxon>
        <taxon>Hypocreomycetidae</taxon>
        <taxon>Hypocreales</taxon>
        <taxon>Nectriaceae</taxon>
        <taxon>Neonectria</taxon>
    </lineage>
</organism>
<evidence type="ECO:0000313" key="3">
    <source>
        <dbReference type="Proteomes" id="UP001498421"/>
    </source>
</evidence>
<comment type="caution">
    <text evidence="2">The sequence shown here is derived from an EMBL/GenBank/DDBJ whole genome shotgun (WGS) entry which is preliminary data.</text>
</comment>
<name>A0ABR1HH62_9HYPO</name>
<keyword evidence="1" id="KW-0560">Oxidoreductase</keyword>
<accession>A0ABR1HH62</accession>
<dbReference type="InterPro" id="IPR025337">
    <property type="entry name" value="Questin_oxidase-like"/>
</dbReference>
<dbReference type="PANTHER" id="PTHR35870">
    <property type="entry name" value="PROTEIN, PUTATIVE (AFU_ORTHOLOGUE AFUA_5G03330)-RELATED"/>
    <property type="match status" value="1"/>
</dbReference>
<dbReference type="PANTHER" id="PTHR35870:SF6">
    <property type="entry name" value="MGS207 PROTEIN"/>
    <property type="match status" value="1"/>
</dbReference>
<evidence type="ECO:0008006" key="4">
    <source>
        <dbReference type="Google" id="ProtNLM"/>
    </source>
</evidence>
<reference evidence="2 3" key="1">
    <citation type="journal article" date="2025" name="Microbiol. Resour. Announc.">
        <title>Draft genome sequences for Neonectria magnoliae and Neonectria punicea, canker pathogens of Liriodendron tulipifera and Acer saccharum in West Virginia.</title>
        <authorList>
            <person name="Petronek H.M."/>
            <person name="Kasson M.T."/>
            <person name="Metheny A.M."/>
            <person name="Stauder C.M."/>
            <person name="Lovett B."/>
            <person name="Lynch S.C."/>
            <person name="Garnas J.R."/>
            <person name="Kasson L.R."/>
            <person name="Stajich J.E."/>
        </authorList>
    </citation>
    <scope>NUCLEOTIDE SEQUENCE [LARGE SCALE GENOMIC DNA]</scope>
    <source>
        <strain evidence="2 3">NRRL 64651</strain>
    </source>
</reference>
<dbReference type="Proteomes" id="UP001498421">
    <property type="component" value="Unassembled WGS sequence"/>
</dbReference>
<gene>
    <name evidence="2" type="ORF">QQZ08_010393</name>
</gene>